<reference evidence="2 3" key="2">
    <citation type="submission" date="2022-06" db="EMBL/GenBank/DDBJ databases">
        <title>Genomic Encyclopedia of Type Strains, Phase I: the one thousand microbial genomes (KMG-I) project.</title>
        <authorList>
            <person name="Kyrpides N."/>
        </authorList>
    </citation>
    <scope>NUCLEOTIDE SEQUENCE [LARGE SCALE GENOMIC DNA]</scope>
    <source>
        <strain evidence="2 3">DSM 43889</strain>
    </source>
</reference>
<accession>A0ABT1JL62</accession>
<dbReference type="SUPFAM" id="SSF51182">
    <property type="entry name" value="RmlC-like cupins"/>
    <property type="match status" value="1"/>
</dbReference>
<evidence type="ECO:0000259" key="1">
    <source>
        <dbReference type="Pfam" id="PF07883"/>
    </source>
</evidence>
<dbReference type="InterPro" id="IPR013096">
    <property type="entry name" value="Cupin_2"/>
</dbReference>
<feature type="domain" description="Cupin type-2" evidence="1">
    <location>
        <begin position="32"/>
        <end position="98"/>
    </location>
</feature>
<dbReference type="Gene3D" id="2.60.120.10">
    <property type="entry name" value="Jelly Rolls"/>
    <property type="match status" value="1"/>
</dbReference>
<dbReference type="InterPro" id="IPR011051">
    <property type="entry name" value="RmlC_Cupin_sf"/>
</dbReference>
<name>A0ABT1JL62_ACTCY</name>
<dbReference type="Pfam" id="PF07883">
    <property type="entry name" value="Cupin_2"/>
    <property type="match status" value="1"/>
</dbReference>
<sequence length="263" mass="27737">MTGGIEPGSAEGFPGATAVSHLRVYDWPAEDGRRGGSPHLHTASSEGYVVLSGEGRLETLGADGYQETPLTRGTLLWFTPGTVHRLVNLSGDLEILVVMQNAGLPEAGDAVLTFPAEVLADGARYADAHRIPAPAPDEGPEDLDSPAALAARARRDLAVSGYLELRERVRAEGPGALEPLHDAAARLVAPRIDEWRSRWERGAAAQADHTGRALADLASGRGPHLRDARVRSVLPRTGPLGYGMCGRLRVWDLDGAVVAGGGD</sequence>
<gene>
    <name evidence="2" type="ORF">G443_003519</name>
</gene>
<dbReference type="EMBL" id="AUBJ02000001">
    <property type="protein sequence ID" value="MCP2333249.1"/>
    <property type="molecule type" value="Genomic_DNA"/>
</dbReference>
<keyword evidence="3" id="KW-1185">Reference proteome</keyword>
<evidence type="ECO:0000313" key="2">
    <source>
        <dbReference type="EMBL" id="MCP2333249.1"/>
    </source>
</evidence>
<dbReference type="RefSeq" id="WP_245588870.1">
    <property type="nucleotide sequence ID" value="NZ_AUBJ02000001.1"/>
</dbReference>
<dbReference type="Proteomes" id="UP000791080">
    <property type="component" value="Unassembled WGS sequence"/>
</dbReference>
<evidence type="ECO:0000313" key="3">
    <source>
        <dbReference type="Proteomes" id="UP000791080"/>
    </source>
</evidence>
<dbReference type="InterPro" id="IPR014710">
    <property type="entry name" value="RmlC-like_jellyroll"/>
</dbReference>
<protein>
    <submittedName>
        <fullName evidence="2">Cupin domain-containing protein</fullName>
    </submittedName>
</protein>
<reference evidence="2 3" key="1">
    <citation type="submission" date="2013-07" db="EMBL/GenBank/DDBJ databases">
        <authorList>
            <consortium name="DOE Joint Genome Institute"/>
            <person name="Reeve W."/>
            <person name="Huntemann M."/>
            <person name="Han J."/>
            <person name="Chen A."/>
            <person name="Kyrpides N."/>
            <person name="Mavromatis K."/>
            <person name="Markowitz V."/>
            <person name="Palaniappan K."/>
            <person name="Ivanova N."/>
            <person name="Schaumberg A."/>
            <person name="Pati A."/>
            <person name="Liolios K."/>
            <person name="Nordberg H.P."/>
            <person name="Cantor M.N."/>
            <person name="Hua S.X."/>
            <person name="Woyke T."/>
        </authorList>
    </citation>
    <scope>NUCLEOTIDE SEQUENCE [LARGE SCALE GENOMIC DNA]</scope>
    <source>
        <strain evidence="2 3">DSM 43889</strain>
    </source>
</reference>
<organism evidence="2 3">
    <name type="scientific">Actinoalloteichus caeruleus DSM 43889</name>
    <dbReference type="NCBI Taxonomy" id="1120930"/>
    <lineage>
        <taxon>Bacteria</taxon>
        <taxon>Bacillati</taxon>
        <taxon>Actinomycetota</taxon>
        <taxon>Actinomycetes</taxon>
        <taxon>Pseudonocardiales</taxon>
        <taxon>Pseudonocardiaceae</taxon>
        <taxon>Actinoalloteichus</taxon>
        <taxon>Actinoalloteichus cyanogriseus</taxon>
    </lineage>
</organism>
<comment type="caution">
    <text evidence="2">The sequence shown here is derived from an EMBL/GenBank/DDBJ whole genome shotgun (WGS) entry which is preliminary data.</text>
</comment>
<proteinExistence type="predicted"/>